<evidence type="ECO:0000256" key="1">
    <source>
        <dbReference type="SAM" id="MobiDB-lite"/>
    </source>
</evidence>
<dbReference type="Proteomes" id="UP001499987">
    <property type="component" value="Unassembled WGS sequence"/>
</dbReference>
<feature type="region of interest" description="Disordered" evidence="1">
    <location>
        <begin position="316"/>
        <end position="344"/>
    </location>
</feature>
<evidence type="ECO:0000313" key="3">
    <source>
        <dbReference type="EMBL" id="GAA1088051.1"/>
    </source>
</evidence>
<keyword evidence="4" id="KW-1185">Reference proteome</keyword>
<dbReference type="RefSeq" id="WP_344624516.1">
    <property type="nucleotide sequence ID" value="NZ_BAAALD010000030.1"/>
</dbReference>
<reference evidence="4" key="1">
    <citation type="journal article" date="2019" name="Int. J. Syst. Evol. Microbiol.">
        <title>The Global Catalogue of Microorganisms (GCM) 10K type strain sequencing project: providing services to taxonomists for standard genome sequencing and annotation.</title>
        <authorList>
            <consortium name="The Broad Institute Genomics Platform"/>
            <consortium name="The Broad Institute Genome Sequencing Center for Infectious Disease"/>
            <person name="Wu L."/>
            <person name="Ma J."/>
        </authorList>
    </citation>
    <scope>NUCLEOTIDE SEQUENCE [LARGE SCALE GENOMIC DNA]</scope>
    <source>
        <strain evidence="4">JCM 13002</strain>
    </source>
</reference>
<name>A0ABP4E563_9ACTN</name>
<dbReference type="EMBL" id="BAAALD010000030">
    <property type="protein sequence ID" value="GAA1088051.1"/>
    <property type="molecule type" value="Genomic_DNA"/>
</dbReference>
<comment type="caution">
    <text evidence="3">The sequence shown here is derived from an EMBL/GenBank/DDBJ whole genome shotgun (WGS) entry which is preliminary data.</text>
</comment>
<keyword evidence="2" id="KW-1133">Transmembrane helix</keyword>
<keyword evidence="2" id="KW-0812">Transmembrane</keyword>
<protein>
    <recommendedName>
        <fullName evidence="5">ABC transporter permease</fullName>
    </recommendedName>
</protein>
<evidence type="ECO:0000256" key="2">
    <source>
        <dbReference type="SAM" id="Phobius"/>
    </source>
</evidence>
<keyword evidence="2" id="KW-0472">Membrane</keyword>
<evidence type="ECO:0000313" key="4">
    <source>
        <dbReference type="Proteomes" id="UP001499987"/>
    </source>
</evidence>
<feature type="transmembrane region" description="Helical" evidence="2">
    <location>
        <begin position="146"/>
        <end position="169"/>
    </location>
</feature>
<feature type="transmembrane region" description="Helical" evidence="2">
    <location>
        <begin position="291"/>
        <end position="314"/>
    </location>
</feature>
<gene>
    <name evidence="3" type="ORF">GCM10009663_34650</name>
</gene>
<proteinExistence type="predicted"/>
<evidence type="ECO:0008006" key="5">
    <source>
        <dbReference type="Google" id="ProtNLM"/>
    </source>
</evidence>
<accession>A0ABP4E563</accession>
<feature type="transmembrane region" description="Helical" evidence="2">
    <location>
        <begin position="229"/>
        <end position="250"/>
    </location>
</feature>
<feature type="transmembrane region" description="Helical" evidence="2">
    <location>
        <begin position="205"/>
        <end position="222"/>
    </location>
</feature>
<organism evidence="3 4">
    <name type="scientific">Kitasatospora arboriphila</name>
    <dbReference type="NCBI Taxonomy" id="258052"/>
    <lineage>
        <taxon>Bacteria</taxon>
        <taxon>Bacillati</taxon>
        <taxon>Actinomycetota</taxon>
        <taxon>Actinomycetes</taxon>
        <taxon>Kitasatosporales</taxon>
        <taxon>Streptomycetaceae</taxon>
        <taxon>Kitasatospora</taxon>
    </lineage>
</organism>
<feature type="transmembrane region" description="Helical" evidence="2">
    <location>
        <begin position="176"/>
        <end position="199"/>
    </location>
</feature>
<sequence length="344" mass="33764">MSASPESAPASRRLVAVWLLVPLLAAFALWAFAWPASRLAPRDLPIGVAGPAAATATVDQRLAAHPGAFEIHHYTDAAAARHAVEDREVYGALVATPGGPELLTASAAGPTVAQLLRTAAESAAPPGTTVHVTDVVPAPATDPRGAVFGAGLLPLVLAGVATGAVVTVLRLRGGRAIAALAGAALLTGLVGAGVAHSWLGALTGGWWAEAGVIGLTVLAVGATSAGTAALLGTAGLGVAGLLMVLIGNAFSGVSSAPELLPAPAGVLGQQLPPGAAGTLLRSVSYFDGAGAAGPLLTLSLWAGLGLAAVGLTAARRTRPTGQRDQGRVELRSAGPAAEPVRANP</sequence>